<proteinExistence type="inferred from homology"/>
<keyword evidence="5 8" id="KW-0676">Redox-active center</keyword>
<evidence type="ECO:0000256" key="2">
    <source>
        <dbReference type="ARBA" id="ARBA00022448"/>
    </source>
</evidence>
<protein>
    <recommendedName>
        <fullName evidence="6">Thioredoxin</fullName>
    </recommendedName>
</protein>
<evidence type="ECO:0000256" key="4">
    <source>
        <dbReference type="ARBA" id="ARBA00023157"/>
    </source>
</evidence>
<evidence type="ECO:0000313" key="10">
    <source>
        <dbReference type="EMBL" id="ART65508.1"/>
    </source>
</evidence>
<accession>A0A3G1I989</accession>
<dbReference type="GeneID" id="33350819"/>
<keyword evidence="10" id="KW-0934">Plastid</keyword>
<reference evidence="10" key="1">
    <citation type="journal article" date="2017" name="Sci. Rep.">
        <title>Origin and evolutionary history of freshwater Rhodophyta: further insights based on phylogenomic evidence.</title>
        <authorList>
            <person name="Nan F."/>
            <person name="Feng J."/>
            <person name="Lv J."/>
            <person name="Liu Q."/>
            <person name="Fang K."/>
            <person name="Gong C."/>
            <person name="Xie S."/>
        </authorList>
    </citation>
    <scope>NUCLEOTIDE SEQUENCE</scope>
</reference>
<dbReference type="InterPro" id="IPR036249">
    <property type="entry name" value="Thioredoxin-like_sf"/>
</dbReference>
<dbReference type="Pfam" id="PF00085">
    <property type="entry name" value="Thioredoxin"/>
    <property type="match status" value="1"/>
</dbReference>
<comment type="function">
    <text evidence="1">Participates in various redox reactions through the reversible oxidation of its active center dithiol to a disulfide and catalyzes dithiol-disulfide exchange reactions.</text>
</comment>
<feature type="active site" description="Nucleophile" evidence="7">
    <location>
        <position position="38"/>
    </location>
</feature>
<keyword evidence="4 8" id="KW-1015">Disulfide bond</keyword>
<dbReference type="PROSITE" id="PS00194">
    <property type="entry name" value="THIOREDOXIN_1"/>
    <property type="match status" value="1"/>
</dbReference>
<dbReference type="Gene3D" id="3.40.30.10">
    <property type="entry name" value="Glutaredoxin"/>
    <property type="match status" value="1"/>
</dbReference>
<comment type="similarity">
    <text evidence="6">Belongs to the thioredoxin family.</text>
</comment>
<dbReference type="InterPro" id="IPR005746">
    <property type="entry name" value="Thioredoxin"/>
</dbReference>
<gene>
    <name evidence="10" type="primary">trxA</name>
</gene>
<feature type="domain" description="Thioredoxin" evidence="9">
    <location>
        <begin position="7"/>
        <end position="114"/>
    </location>
</feature>
<dbReference type="InterPro" id="IPR013766">
    <property type="entry name" value="Thioredoxin_domain"/>
</dbReference>
<dbReference type="CDD" id="cd02947">
    <property type="entry name" value="TRX_family"/>
    <property type="match status" value="1"/>
</dbReference>
<evidence type="ECO:0000256" key="1">
    <source>
        <dbReference type="ARBA" id="ARBA00003318"/>
    </source>
</evidence>
<dbReference type="PRINTS" id="PR00421">
    <property type="entry name" value="THIOREDOXIN"/>
</dbReference>
<dbReference type="RefSeq" id="YP_009390148.1">
    <property type="nucleotide sequence ID" value="NC_035231.1"/>
</dbReference>
<dbReference type="FunFam" id="3.40.30.10:FF:000001">
    <property type="entry name" value="Thioredoxin"/>
    <property type="match status" value="1"/>
</dbReference>
<evidence type="ECO:0000256" key="5">
    <source>
        <dbReference type="ARBA" id="ARBA00023284"/>
    </source>
</evidence>
<evidence type="ECO:0000256" key="8">
    <source>
        <dbReference type="PIRSR" id="PIRSR000077-4"/>
    </source>
</evidence>
<dbReference type="PIRSF" id="PIRSF000077">
    <property type="entry name" value="Thioredoxin"/>
    <property type="match status" value="1"/>
</dbReference>
<dbReference type="SUPFAM" id="SSF52833">
    <property type="entry name" value="Thioredoxin-like"/>
    <property type="match status" value="1"/>
</dbReference>
<dbReference type="PROSITE" id="PS51352">
    <property type="entry name" value="THIOREDOXIN_2"/>
    <property type="match status" value="1"/>
</dbReference>
<keyword evidence="10" id="KW-0150">Chloroplast</keyword>
<organism evidence="10">
    <name type="scientific">Sheathia arcuata</name>
    <dbReference type="NCBI Taxonomy" id="340433"/>
    <lineage>
        <taxon>Eukaryota</taxon>
        <taxon>Rhodophyta</taxon>
        <taxon>Florideophyceae</taxon>
        <taxon>Nemaliophycidae</taxon>
        <taxon>Batrachospermales</taxon>
        <taxon>Batrachospermaceae</taxon>
        <taxon>Sheathia</taxon>
    </lineage>
</organism>
<keyword evidence="3" id="KW-0249">Electron transport</keyword>
<dbReference type="EMBL" id="KY033529">
    <property type="protein sequence ID" value="ART65508.1"/>
    <property type="molecule type" value="Genomic_DNA"/>
</dbReference>
<dbReference type="AlphaFoldDB" id="A0A3G1I989"/>
<evidence type="ECO:0000256" key="7">
    <source>
        <dbReference type="PIRSR" id="PIRSR000077-1"/>
    </source>
</evidence>
<evidence type="ECO:0000256" key="6">
    <source>
        <dbReference type="PIRNR" id="PIRNR000077"/>
    </source>
</evidence>
<dbReference type="GO" id="GO:0005737">
    <property type="term" value="C:cytoplasm"/>
    <property type="evidence" value="ECO:0007669"/>
    <property type="project" value="TreeGrafter"/>
</dbReference>
<feature type="active site" description="Nucleophile" evidence="7">
    <location>
        <position position="41"/>
    </location>
</feature>
<dbReference type="PANTHER" id="PTHR45663">
    <property type="entry name" value="GEO12009P1"/>
    <property type="match status" value="1"/>
</dbReference>
<evidence type="ECO:0000259" key="9">
    <source>
        <dbReference type="PROSITE" id="PS51352"/>
    </source>
</evidence>
<dbReference type="InterPro" id="IPR017937">
    <property type="entry name" value="Thioredoxin_CS"/>
</dbReference>
<feature type="site" description="Contributes to redox potential value" evidence="7">
    <location>
        <position position="39"/>
    </location>
</feature>
<geneLocation type="chloroplast" evidence="10"/>
<feature type="disulfide bond" description="Redox-active" evidence="8">
    <location>
        <begin position="38"/>
        <end position="41"/>
    </location>
</feature>
<keyword evidence="2" id="KW-0813">Transport</keyword>
<evidence type="ECO:0000256" key="3">
    <source>
        <dbReference type="ARBA" id="ARBA00022982"/>
    </source>
</evidence>
<sequence>MYMRIKILLVSKVIDSTFQEEVLSHKQPVLVDFWAPWCGPCRMVAPVIDEIANEYQGSIKVVKVNTDENPSTATEYGIRSIPTLMIFKNGYRVDTVIGAVPKSTLSSTLNKYLEKDKEF</sequence>
<name>A0A3G1I989_9FLOR</name>
<dbReference type="NCBIfam" id="TIGR01068">
    <property type="entry name" value="thioredoxin"/>
    <property type="match status" value="1"/>
</dbReference>
<feature type="site" description="Deprotonates C-terminal active site Cys" evidence="7">
    <location>
        <position position="32"/>
    </location>
</feature>
<dbReference type="GO" id="GO:0015035">
    <property type="term" value="F:protein-disulfide reductase activity"/>
    <property type="evidence" value="ECO:0007669"/>
    <property type="project" value="InterPro"/>
</dbReference>
<dbReference type="PANTHER" id="PTHR45663:SF11">
    <property type="entry name" value="GEO12009P1"/>
    <property type="match status" value="1"/>
</dbReference>
<feature type="site" description="Contributes to redox potential value" evidence="7">
    <location>
        <position position="40"/>
    </location>
</feature>